<sequence length="286" mass="33288">MTVKKWIAMITLSMLFSGTLIWEAYAGTWKQGIDGDVSAWWYDNGDGTFPISTWMWIDGNDDRIAECYYFDDTGRMLSDTVTPDGYTVDKNGAWKLGFVRHMYSLNSYQEEIFKDAAEGLLNLYEDQFYVPSFTYGQLRYLMYEDRQKLMNSLLAADTEKHLNNPDITTMFVPLRIEDGIGYFDRDKTLDDFYAVFNIGLNPENIPQSEQGELKGIPFEKENKYKITDCEQSSDGTFLYMKLKYEKTNVVTNKILRTGTFYMKLYRNKSDDIGYYIDIISNQESFG</sequence>
<feature type="signal peptide" evidence="2">
    <location>
        <begin position="1"/>
        <end position="26"/>
    </location>
</feature>
<dbReference type="Pfam" id="PF19085">
    <property type="entry name" value="Choline_bind_2"/>
    <property type="match status" value="1"/>
</dbReference>
<organism evidence="3 4">
    <name type="scientific">Enterocloster bolteae</name>
    <dbReference type="NCBI Taxonomy" id="208479"/>
    <lineage>
        <taxon>Bacteria</taxon>
        <taxon>Bacillati</taxon>
        <taxon>Bacillota</taxon>
        <taxon>Clostridia</taxon>
        <taxon>Lachnospirales</taxon>
        <taxon>Lachnospiraceae</taxon>
        <taxon>Enterocloster</taxon>
    </lineage>
</organism>
<dbReference type="InterPro" id="IPR018337">
    <property type="entry name" value="Cell_wall/Cho-bd_repeat"/>
</dbReference>
<keyword evidence="1" id="KW-0677">Repeat</keyword>
<dbReference type="AlphaFoldDB" id="A0A412Z7X0"/>
<keyword evidence="2" id="KW-0732">Signal</keyword>
<dbReference type="SUPFAM" id="SSF69360">
    <property type="entry name" value="Cell wall binding repeat"/>
    <property type="match status" value="1"/>
</dbReference>
<accession>A0A412Z7X0</accession>
<comment type="caution">
    <text evidence="3">The sequence shown here is derived from an EMBL/GenBank/DDBJ whole genome shotgun (WGS) entry which is preliminary data.</text>
</comment>
<evidence type="ECO:0000256" key="2">
    <source>
        <dbReference type="SAM" id="SignalP"/>
    </source>
</evidence>
<dbReference type="EMBL" id="QRZM01000004">
    <property type="protein sequence ID" value="RGV76103.1"/>
    <property type="molecule type" value="Genomic_DNA"/>
</dbReference>
<evidence type="ECO:0000256" key="1">
    <source>
        <dbReference type="ARBA" id="ARBA00022737"/>
    </source>
</evidence>
<protein>
    <submittedName>
        <fullName evidence="3">Uncharacterized protein</fullName>
    </submittedName>
</protein>
<evidence type="ECO:0000313" key="3">
    <source>
        <dbReference type="EMBL" id="RGV76103.1"/>
    </source>
</evidence>
<gene>
    <name evidence="3" type="ORF">DWW02_12050</name>
</gene>
<proteinExistence type="predicted"/>
<dbReference type="Gene3D" id="2.10.270.10">
    <property type="entry name" value="Cholin Binding"/>
    <property type="match status" value="1"/>
</dbReference>
<evidence type="ECO:0000313" key="4">
    <source>
        <dbReference type="Proteomes" id="UP000284543"/>
    </source>
</evidence>
<feature type="chain" id="PRO_5039399098" evidence="2">
    <location>
        <begin position="27"/>
        <end position="286"/>
    </location>
</feature>
<name>A0A412Z7X0_9FIRM</name>
<reference evidence="3 4" key="1">
    <citation type="submission" date="2018-08" db="EMBL/GenBank/DDBJ databases">
        <title>A genome reference for cultivated species of the human gut microbiota.</title>
        <authorList>
            <person name="Zou Y."/>
            <person name="Xue W."/>
            <person name="Luo G."/>
        </authorList>
    </citation>
    <scope>NUCLEOTIDE SEQUENCE [LARGE SCALE GENOMIC DNA]</scope>
    <source>
        <strain evidence="3 4">AF14-18</strain>
    </source>
</reference>
<dbReference type="RefSeq" id="WP_118018652.1">
    <property type="nucleotide sequence ID" value="NZ_CAUHGS010000003.1"/>
</dbReference>
<dbReference type="Proteomes" id="UP000284543">
    <property type="component" value="Unassembled WGS sequence"/>
</dbReference>